<evidence type="ECO:0000313" key="1">
    <source>
        <dbReference type="EMBL" id="CAD8127781.1"/>
    </source>
</evidence>
<sequence length="130" mass="15686">MKLKRFDFILFIQLKAETEHLNGRIKHQPLILYNECNDKDQCFKTRKSFLGDCLKSSEQIVQKHQMQYLRNPSIIYTTQSLNYMDYPGNYELYQNTTDQVIYLFRLFPKRPILNLKRSRKNLNSNIGLFR</sequence>
<comment type="caution">
    <text evidence="1">The sequence shown here is derived from an EMBL/GenBank/DDBJ whole genome shotgun (WGS) entry which is preliminary data.</text>
</comment>
<accession>A0A8S1RH65</accession>
<organism evidence="1 2">
    <name type="scientific">Paramecium sonneborni</name>
    <dbReference type="NCBI Taxonomy" id="65129"/>
    <lineage>
        <taxon>Eukaryota</taxon>
        <taxon>Sar</taxon>
        <taxon>Alveolata</taxon>
        <taxon>Ciliophora</taxon>
        <taxon>Intramacronucleata</taxon>
        <taxon>Oligohymenophorea</taxon>
        <taxon>Peniculida</taxon>
        <taxon>Parameciidae</taxon>
        <taxon>Paramecium</taxon>
    </lineage>
</organism>
<reference evidence="1" key="1">
    <citation type="submission" date="2021-01" db="EMBL/GenBank/DDBJ databases">
        <authorList>
            <consortium name="Genoscope - CEA"/>
            <person name="William W."/>
        </authorList>
    </citation>
    <scope>NUCLEOTIDE SEQUENCE</scope>
</reference>
<dbReference type="AlphaFoldDB" id="A0A8S1RH65"/>
<protein>
    <submittedName>
        <fullName evidence="1">Uncharacterized protein</fullName>
    </submittedName>
</protein>
<proteinExistence type="predicted"/>
<gene>
    <name evidence="1" type="ORF">PSON_ATCC_30995.1.T1800002</name>
</gene>
<keyword evidence="2" id="KW-1185">Reference proteome</keyword>
<dbReference type="Proteomes" id="UP000692954">
    <property type="component" value="Unassembled WGS sequence"/>
</dbReference>
<dbReference type="EMBL" id="CAJJDN010000180">
    <property type="protein sequence ID" value="CAD8127781.1"/>
    <property type="molecule type" value="Genomic_DNA"/>
</dbReference>
<dbReference type="OrthoDB" id="321154at2759"/>
<evidence type="ECO:0000313" key="2">
    <source>
        <dbReference type="Proteomes" id="UP000692954"/>
    </source>
</evidence>
<name>A0A8S1RH65_9CILI</name>